<evidence type="ECO:0000259" key="1">
    <source>
        <dbReference type="Pfam" id="PF01827"/>
    </source>
</evidence>
<dbReference type="AlphaFoldDB" id="A8WKJ2"/>
<protein>
    <submittedName>
        <fullName evidence="2">Protein CBG24363</fullName>
    </submittedName>
</protein>
<evidence type="ECO:0000313" key="4">
    <source>
        <dbReference type="WormBase" id="CBG24363"/>
    </source>
</evidence>
<dbReference type="eggNOG" id="ENOG502SSMH">
    <property type="taxonomic scope" value="Eukaryota"/>
</dbReference>
<dbReference type="STRING" id="6238.A8WKJ2"/>
<gene>
    <name evidence="2 4" type="ORF">CBG24363</name>
    <name evidence="2" type="ORF">CBG_24363</name>
</gene>
<dbReference type="Proteomes" id="UP000008549">
    <property type="component" value="Unassembled WGS sequence"/>
</dbReference>
<dbReference type="EMBL" id="HE601332">
    <property type="protein sequence ID" value="CAP20987.2"/>
    <property type="molecule type" value="Genomic_DNA"/>
</dbReference>
<dbReference type="GeneID" id="8590237"/>
<proteinExistence type="predicted"/>
<reference evidence="2 3" key="2">
    <citation type="journal article" date="2011" name="PLoS Genet.">
        <title>Caenorhabditis briggsae recombinant inbred line genotypes reveal inter-strain incompatibility and the evolution of recombination.</title>
        <authorList>
            <person name="Ross J.A."/>
            <person name="Koboldt D.C."/>
            <person name="Staisch J.E."/>
            <person name="Chamberlin H.M."/>
            <person name="Gupta B.P."/>
            <person name="Miller R.D."/>
            <person name="Baird S.E."/>
            <person name="Haag E.S."/>
        </authorList>
    </citation>
    <scope>NUCLEOTIDE SEQUENCE [LARGE SCALE GENOMIC DNA]</scope>
    <source>
        <strain evidence="2 3">AF16</strain>
    </source>
</reference>
<dbReference type="InterPro" id="IPR002900">
    <property type="entry name" value="DUF38/FTH_CAE_spp"/>
</dbReference>
<dbReference type="PANTHER" id="PTHR23015">
    <property type="entry name" value="UNCHARACTERIZED C.ELEGANS PROTEIN"/>
    <property type="match status" value="1"/>
</dbReference>
<dbReference type="KEGG" id="cbr:CBG_24363"/>
<dbReference type="Pfam" id="PF01827">
    <property type="entry name" value="FTH"/>
    <property type="match status" value="1"/>
</dbReference>
<evidence type="ECO:0000313" key="3">
    <source>
        <dbReference type="Proteomes" id="UP000008549"/>
    </source>
</evidence>
<accession>A8WKJ2</accession>
<name>A8WKJ2_CAEBR</name>
<dbReference type="SUPFAM" id="SSF54001">
    <property type="entry name" value="Cysteine proteinases"/>
    <property type="match status" value="1"/>
</dbReference>
<evidence type="ECO:0000313" key="2">
    <source>
        <dbReference type="EMBL" id="CAP20987.2"/>
    </source>
</evidence>
<dbReference type="CTD" id="8590237"/>
<dbReference type="HOGENOM" id="CLU_060184_0_0_1"/>
<organism evidence="2 3">
    <name type="scientific">Caenorhabditis briggsae</name>
    <dbReference type="NCBI Taxonomy" id="6238"/>
    <lineage>
        <taxon>Eukaryota</taxon>
        <taxon>Metazoa</taxon>
        <taxon>Ecdysozoa</taxon>
        <taxon>Nematoda</taxon>
        <taxon>Chromadorea</taxon>
        <taxon>Rhabditida</taxon>
        <taxon>Rhabditina</taxon>
        <taxon>Rhabditomorpha</taxon>
        <taxon>Rhabditoidea</taxon>
        <taxon>Rhabditidae</taxon>
        <taxon>Peloderinae</taxon>
        <taxon>Caenorhabditis</taxon>
    </lineage>
</organism>
<dbReference type="InterPro" id="IPR038765">
    <property type="entry name" value="Papain-like_cys_pep_sf"/>
</dbReference>
<dbReference type="RefSeq" id="XP_045091316.1">
    <property type="nucleotide sequence ID" value="XM_045241032.1"/>
</dbReference>
<feature type="domain" description="DUF38" evidence="1">
    <location>
        <begin position="5"/>
        <end position="103"/>
    </location>
</feature>
<dbReference type="WormBase" id="CBG24363">
    <property type="protein sequence ID" value="CBP45440"/>
    <property type="gene ID" value="WBGene00042490"/>
</dbReference>
<dbReference type="PANTHER" id="PTHR23015:SF25">
    <property type="entry name" value="DUF38 DOMAIN-CONTAINING PROTEIN-RELATED"/>
    <property type="match status" value="1"/>
</dbReference>
<sequence length="455" mass="52251">MGSSSQMEIIEILSAIDPHSLKTIELLYPSEQHDAIKNFYYNVIEWPFQIDQLSKIVQWKNAERLISNHLTITTPIPEMNILNFVYLNILVKTLSSEDVFYLKTVRFGEQLQDDLINSFCDKLQAVCPRKLEALFAIQFLMITDETEISKHVTGENSAIQVLYDRRRAHYILVHYNPERQTVEFFDSLQMFDREGSPWIHEEVQSHISHLFGHLFTSHIALDIDKEYERQADNFSCGYRVVGALVDLAREQNPSTQTYSRSAILSFMRKILSEKNPTWEVFENARIGRDKEYNGRFGIRVCFQNSMHPTSSTSSSSSILTSSASSSLSSLTTDSLSSVISESSSEEHSDDFRNYGRRVDRRALAGYSTLRRFDHYQDMVSDRIFKKSMPFYYSERLESSLSSPATAVESQNEGAIQSESSIIGLIRNGCQNLLSGIFRRKDVEDIDVEGKKEHQD</sequence>
<keyword evidence="3" id="KW-1185">Reference proteome</keyword>
<dbReference type="InterPro" id="IPR040161">
    <property type="entry name" value="FB224"/>
</dbReference>
<reference evidence="2 3" key="1">
    <citation type="journal article" date="2003" name="PLoS Biol.">
        <title>The genome sequence of Caenorhabditis briggsae: a platform for comparative genomics.</title>
        <authorList>
            <person name="Stein L.D."/>
            <person name="Bao Z."/>
            <person name="Blasiar D."/>
            <person name="Blumenthal T."/>
            <person name="Brent M.R."/>
            <person name="Chen N."/>
            <person name="Chinwalla A."/>
            <person name="Clarke L."/>
            <person name="Clee C."/>
            <person name="Coghlan A."/>
            <person name="Coulson A."/>
            <person name="D'Eustachio P."/>
            <person name="Fitch D.H."/>
            <person name="Fulton L.A."/>
            <person name="Fulton R.E."/>
            <person name="Griffiths-Jones S."/>
            <person name="Harris T.W."/>
            <person name="Hillier L.W."/>
            <person name="Kamath R."/>
            <person name="Kuwabara P.E."/>
            <person name="Mardis E.R."/>
            <person name="Marra M.A."/>
            <person name="Miner T.L."/>
            <person name="Minx P."/>
            <person name="Mullikin J.C."/>
            <person name="Plumb R.W."/>
            <person name="Rogers J."/>
            <person name="Schein J.E."/>
            <person name="Sohrmann M."/>
            <person name="Spieth J."/>
            <person name="Stajich J.E."/>
            <person name="Wei C."/>
            <person name="Willey D."/>
            <person name="Wilson R.K."/>
            <person name="Durbin R."/>
            <person name="Waterston R.H."/>
        </authorList>
    </citation>
    <scope>NUCLEOTIDE SEQUENCE [LARGE SCALE GENOMIC DNA]</scope>
    <source>
        <strain evidence="2 3">AF16</strain>
    </source>
</reference>